<protein>
    <submittedName>
        <fullName evidence="2">Uncharacterized protein</fullName>
    </submittedName>
</protein>
<evidence type="ECO:0000256" key="1">
    <source>
        <dbReference type="SAM" id="MobiDB-lite"/>
    </source>
</evidence>
<organism evidence="2 3">
    <name type="scientific">Marchantia polymorpha subsp. ruderalis</name>
    <dbReference type="NCBI Taxonomy" id="1480154"/>
    <lineage>
        <taxon>Eukaryota</taxon>
        <taxon>Viridiplantae</taxon>
        <taxon>Streptophyta</taxon>
        <taxon>Embryophyta</taxon>
        <taxon>Marchantiophyta</taxon>
        <taxon>Marchantiopsida</taxon>
        <taxon>Marchantiidae</taxon>
        <taxon>Marchantiales</taxon>
        <taxon>Marchantiaceae</taxon>
        <taxon>Marchantia</taxon>
    </lineage>
</organism>
<sequence length="314" mass="34446">MHSPERRSEEARDVKSSELLVGVTKRLTILLRRKQSDRERAQPLRATRRHIFTTTTIIIIISDIFYRRKQSREPLIPAQPCPALPCCHALATRESAKLAPKQEDSSRGSNMRSGLERVASQRDELGERGGDGGELRGGEGGAAAHGARGMEAQPGVDARGVENVVAIGQHSEHLVVAVILQADGAGGVLRAVRKRAALRVDELRVGLESGLVEPGHGRPLGAIGPRLVARLLLRRDGGRAALLPSPMHSHAHVRRQHDRRHQHQNAHGYGDPVPQPHSAHVRSERRRRAVGTHRRRSLNSSIMSYPPPPPPIAR</sequence>
<dbReference type="EMBL" id="LVLJ01002262">
    <property type="protein sequence ID" value="OAE26052.1"/>
    <property type="molecule type" value="Genomic_DNA"/>
</dbReference>
<reference evidence="2" key="1">
    <citation type="submission" date="2016-03" db="EMBL/GenBank/DDBJ databases">
        <title>Mechanisms controlling the formation of the plant cell surface in tip-growing cells are functionally conserved among land plants.</title>
        <authorList>
            <person name="Honkanen S."/>
            <person name="Jones V.A."/>
            <person name="Morieri G."/>
            <person name="Champion C."/>
            <person name="Hetherington A.J."/>
            <person name="Kelly S."/>
            <person name="Saint-Marcoux D."/>
            <person name="Proust H."/>
            <person name="Prescott H."/>
            <person name="Dolan L."/>
        </authorList>
    </citation>
    <scope>NUCLEOTIDE SEQUENCE [LARGE SCALE GENOMIC DNA]</scope>
    <source>
        <tissue evidence="2">Whole gametophyte</tissue>
    </source>
</reference>
<evidence type="ECO:0000313" key="2">
    <source>
        <dbReference type="EMBL" id="OAE26052.1"/>
    </source>
</evidence>
<gene>
    <name evidence="2" type="ORF">AXG93_3437s1100</name>
</gene>
<keyword evidence="3" id="KW-1185">Reference proteome</keyword>
<feature type="region of interest" description="Disordered" evidence="1">
    <location>
        <begin position="97"/>
        <end position="116"/>
    </location>
</feature>
<feature type="compositionally biased region" description="Basic residues" evidence="1">
    <location>
        <begin position="249"/>
        <end position="264"/>
    </location>
</feature>
<feature type="compositionally biased region" description="Basic and acidic residues" evidence="1">
    <location>
        <begin position="97"/>
        <end position="106"/>
    </location>
</feature>
<proteinExistence type="predicted"/>
<feature type="compositionally biased region" description="Basic and acidic residues" evidence="1">
    <location>
        <begin position="121"/>
        <end position="137"/>
    </location>
</feature>
<dbReference type="AlphaFoldDB" id="A0A176W0R8"/>
<comment type="caution">
    <text evidence="2">The sequence shown here is derived from an EMBL/GenBank/DDBJ whole genome shotgun (WGS) entry which is preliminary data.</text>
</comment>
<feature type="compositionally biased region" description="Basic residues" evidence="1">
    <location>
        <begin position="279"/>
        <end position="297"/>
    </location>
</feature>
<dbReference type="Proteomes" id="UP000077202">
    <property type="component" value="Unassembled WGS sequence"/>
</dbReference>
<feature type="region of interest" description="Disordered" evidence="1">
    <location>
        <begin position="121"/>
        <end position="150"/>
    </location>
</feature>
<evidence type="ECO:0000313" key="3">
    <source>
        <dbReference type="Proteomes" id="UP000077202"/>
    </source>
</evidence>
<accession>A0A176W0R8</accession>
<name>A0A176W0R8_MARPO</name>
<feature type="compositionally biased region" description="Pro residues" evidence="1">
    <location>
        <begin position="305"/>
        <end position="314"/>
    </location>
</feature>
<feature type="region of interest" description="Disordered" evidence="1">
    <location>
        <begin position="242"/>
        <end position="314"/>
    </location>
</feature>